<dbReference type="HAMAP" id="MF_00154">
    <property type="entry name" value="CyoE_CtaB"/>
    <property type="match status" value="1"/>
</dbReference>
<feature type="transmembrane region" description="Helical" evidence="11">
    <location>
        <begin position="107"/>
        <end position="124"/>
    </location>
</feature>
<dbReference type="EMBL" id="DSFE01000049">
    <property type="protein sequence ID" value="HEU97671.1"/>
    <property type="molecule type" value="Genomic_DNA"/>
</dbReference>
<evidence type="ECO:0000256" key="10">
    <source>
        <dbReference type="ARBA" id="ARBA00047690"/>
    </source>
</evidence>
<name>A0A7C2YJJ8_9CREN</name>
<evidence type="ECO:0000256" key="9">
    <source>
        <dbReference type="ARBA" id="ARBA00023136"/>
    </source>
</evidence>
<feature type="transmembrane region" description="Helical" evidence="11">
    <location>
        <begin position="40"/>
        <end position="61"/>
    </location>
</feature>
<dbReference type="GO" id="GO:0005886">
    <property type="term" value="C:plasma membrane"/>
    <property type="evidence" value="ECO:0007669"/>
    <property type="project" value="UniProtKB-SubCell"/>
</dbReference>
<dbReference type="InterPro" id="IPR006369">
    <property type="entry name" value="Protohaem_IX_farnesylTrfase"/>
</dbReference>
<dbReference type="PANTHER" id="PTHR43448">
    <property type="entry name" value="PROTOHEME IX FARNESYLTRANSFERASE, MITOCHONDRIAL"/>
    <property type="match status" value="1"/>
</dbReference>
<evidence type="ECO:0000256" key="1">
    <source>
        <dbReference type="ARBA" id="ARBA00004019"/>
    </source>
</evidence>
<dbReference type="GO" id="GO:0048034">
    <property type="term" value="P:heme O biosynthetic process"/>
    <property type="evidence" value="ECO:0007669"/>
    <property type="project" value="UniProtKB-UniRule"/>
</dbReference>
<dbReference type="InterPro" id="IPR030470">
    <property type="entry name" value="UbiA_prenylTrfase_CS"/>
</dbReference>
<dbReference type="PROSITE" id="PS00943">
    <property type="entry name" value="UBIA"/>
    <property type="match status" value="1"/>
</dbReference>
<evidence type="ECO:0000256" key="8">
    <source>
        <dbReference type="ARBA" id="ARBA00023133"/>
    </source>
</evidence>
<feature type="transmembrane region" description="Helical" evidence="11">
    <location>
        <begin position="204"/>
        <end position="225"/>
    </location>
</feature>
<dbReference type="EC" id="2.5.1.141" evidence="11"/>
<dbReference type="CDD" id="cd13957">
    <property type="entry name" value="PT_UbiA_Cox10"/>
    <property type="match status" value="1"/>
</dbReference>
<reference evidence="12" key="1">
    <citation type="journal article" date="2020" name="mSystems">
        <title>Genome- and Community-Level Interaction Insights into Carbon Utilization and Element Cycling Functions of Hydrothermarchaeota in Hydrothermal Sediment.</title>
        <authorList>
            <person name="Zhou Z."/>
            <person name="Liu Y."/>
            <person name="Xu W."/>
            <person name="Pan J."/>
            <person name="Luo Z.H."/>
            <person name="Li M."/>
        </authorList>
    </citation>
    <scope>NUCLEOTIDE SEQUENCE [LARGE SCALE GENOMIC DNA]</scope>
    <source>
        <strain evidence="12">SpSt-1259</strain>
    </source>
</reference>
<evidence type="ECO:0000256" key="2">
    <source>
        <dbReference type="ARBA" id="ARBA00004651"/>
    </source>
</evidence>
<feature type="transmembrane region" description="Helical" evidence="11">
    <location>
        <begin position="82"/>
        <end position="101"/>
    </location>
</feature>
<feature type="transmembrane region" description="Helical" evidence="11">
    <location>
        <begin position="231"/>
        <end position="251"/>
    </location>
</feature>
<keyword evidence="5 11" id="KW-0808">Transferase</keyword>
<dbReference type="InterPro" id="IPR044878">
    <property type="entry name" value="UbiA_sf"/>
</dbReference>
<dbReference type="Gene3D" id="1.10.357.140">
    <property type="entry name" value="UbiA prenyltransferase"/>
    <property type="match status" value="1"/>
</dbReference>
<evidence type="ECO:0000256" key="7">
    <source>
        <dbReference type="ARBA" id="ARBA00022989"/>
    </source>
</evidence>
<comment type="function">
    <text evidence="1 11">Converts heme B (protoheme IX) to heme O by substitution of the vinyl group on carbon 2 of heme B porphyrin ring with a hydroxyethyl farnesyl side group.</text>
</comment>
<keyword evidence="9 11" id="KW-0472">Membrane</keyword>
<dbReference type="Proteomes" id="UP000885664">
    <property type="component" value="Unassembled WGS sequence"/>
</dbReference>
<keyword evidence="8 11" id="KW-0350">Heme biosynthesis</keyword>
<dbReference type="UniPathway" id="UPA00834">
    <property type="reaction ID" value="UER00712"/>
</dbReference>
<comment type="subcellular location">
    <subcellularLocation>
        <location evidence="2 11">Cell membrane</location>
        <topology evidence="2 11">Multi-pass membrane protein</topology>
    </subcellularLocation>
</comment>
<evidence type="ECO:0000256" key="11">
    <source>
        <dbReference type="HAMAP-Rule" id="MF_00154"/>
    </source>
</evidence>
<evidence type="ECO:0000256" key="5">
    <source>
        <dbReference type="ARBA" id="ARBA00022679"/>
    </source>
</evidence>
<dbReference type="GO" id="GO:0008495">
    <property type="term" value="F:protoheme IX farnesyltransferase activity"/>
    <property type="evidence" value="ECO:0007669"/>
    <property type="project" value="UniProtKB-UniRule"/>
</dbReference>
<dbReference type="InterPro" id="IPR000537">
    <property type="entry name" value="UbiA_prenyltransferase"/>
</dbReference>
<keyword evidence="6 11" id="KW-0812">Transmembrane</keyword>
<gene>
    <name evidence="11" type="primary">ctaB</name>
    <name evidence="12" type="ORF">ENO36_02300</name>
</gene>
<comment type="catalytic activity">
    <reaction evidence="10 11">
        <text>heme b + (2E,6E)-farnesyl diphosphate + H2O = Fe(II)-heme o + diphosphate</text>
        <dbReference type="Rhea" id="RHEA:28070"/>
        <dbReference type="ChEBI" id="CHEBI:15377"/>
        <dbReference type="ChEBI" id="CHEBI:33019"/>
        <dbReference type="ChEBI" id="CHEBI:60344"/>
        <dbReference type="ChEBI" id="CHEBI:60530"/>
        <dbReference type="ChEBI" id="CHEBI:175763"/>
        <dbReference type="EC" id="2.5.1.141"/>
    </reaction>
</comment>
<evidence type="ECO:0000256" key="4">
    <source>
        <dbReference type="ARBA" id="ARBA00010223"/>
    </source>
</evidence>
<protein>
    <recommendedName>
        <fullName evidence="11">Protoheme IX farnesyltransferase</fullName>
        <ecNumber evidence="11">2.5.1.141</ecNumber>
    </recommendedName>
    <alternativeName>
        <fullName evidence="11">Heme B farnesyltransferase</fullName>
    </alternativeName>
    <alternativeName>
        <fullName evidence="11">Heme O synthase</fullName>
    </alternativeName>
</protein>
<evidence type="ECO:0000256" key="3">
    <source>
        <dbReference type="ARBA" id="ARBA00004919"/>
    </source>
</evidence>
<feature type="transmembrane region" description="Helical" evidence="11">
    <location>
        <begin position="263"/>
        <end position="283"/>
    </location>
</feature>
<sequence length="284" mass="31285">MKMKAIFADLFKPIQTAFLVLSGLISYTVSSGGSLDWRVLLMLTFSLYFTISGTTGLNMYLDRDIDSMMERTKKRALPSRKLNEGDAVYASALFLSIGLLLSASINWGVFIAGLLGAIVDLAIYTKMLKRRTPLNVIFGSIAGGMPALGGWLAHPSSPIIGGILIASLVALWSLNHIWFIASYYSEDYIRARVPMLPVVAGRNATGNASGAVVLAMIIIVTSMWMVGILRFWALIILYAYMAYMLFLQFKYMRSGERAIAKRIFRGYTAFLGIAMVLMLLSALL</sequence>
<evidence type="ECO:0000256" key="6">
    <source>
        <dbReference type="ARBA" id="ARBA00022692"/>
    </source>
</evidence>
<evidence type="ECO:0000313" key="12">
    <source>
        <dbReference type="EMBL" id="HEU97671.1"/>
    </source>
</evidence>
<dbReference type="Pfam" id="PF01040">
    <property type="entry name" value="UbiA"/>
    <property type="match status" value="1"/>
</dbReference>
<comment type="similarity">
    <text evidence="11">Belongs to the UbiA prenyltransferase family. Protoheme IX farnesyltransferase subfamily.</text>
</comment>
<proteinExistence type="inferred from homology"/>
<comment type="similarity">
    <text evidence="4">In the C-terminal section; belongs to the UbiA prenyltransferase family. Protoheme IX farnesyltransferase subfamily.</text>
</comment>
<keyword evidence="11" id="KW-1003">Cell membrane</keyword>
<keyword evidence="7 11" id="KW-1133">Transmembrane helix</keyword>
<comment type="pathway">
    <text evidence="3 11">Porphyrin-containing compound metabolism; heme O biosynthesis; heme O from protoheme: step 1/1.</text>
</comment>
<accession>A0A7C2YJJ8</accession>
<dbReference type="AlphaFoldDB" id="A0A7C2YJJ8"/>
<dbReference type="PANTHER" id="PTHR43448:SF2">
    <property type="entry name" value="PROTOHEME IX FARNESYLTRANSFERASE, MITOCHONDRIAL"/>
    <property type="match status" value="1"/>
</dbReference>
<feature type="transmembrane region" description="Helical" evidence="11">
    <location>
        <begin position="159"/>
        <end position="184"/>
    </location>
</feature>
<organism evidence="12">
    <name type="scientific">Fervidicoccus fontis</name>
    <dbReference type="NCBI Taxonomy" id="683846"/>
    <lineage>
        <taxon>Archaea</taxon>
        <taxon>Thermoproteota</taxon>
        <taxon>Thermoprotei</taxon>
        <taxon>Fervidicoccales</taxon>
        <taxon>Fervidicoccaceae</taxon>
        <taxon>Fervidicoccus</taxon>
    </lineage>
</organism>
<comment type="caution">
    <text evidence="12">The sequence shown here is derived from an EMBL/GenBank/DDBJ whole genome shotgun (WGS) entry which is preliminary data.</text>
</comment>
<feature type="transmembrane region" description="Helical" evidence="11">
    <location>
        <begin position="136"/>
        <end position="153"/>
    </location>
</feature>
<comment type="miscellaneous">
    <text evidence="11">Carbon 2 of the heme B porphyrin ring is defined according to the Fischer nomenclature.</text>
</comment>